<dbReference type="AlphaFoldDB" id="L1JFP6"/>
<accession>L1JFP6</accession>
<dbReference type="RefSeq" id="XP_005834286.1">
    <property type="nucleotide sequence ID" value="XM_005834229.1"/>
</dbReference>
<evidence type="ECO:0000256" key="1">
    <source>
        <dbReference type="SAM" id="MobiDB-lite"/>
    </source>
</evidence>
<dbReference type="EnsemblProtists" id="EKX47306">
    <property type="protein sequence ID" value="EKX47306"/>
    <property type="gene ID" value="GUITHDRAFT_106756"/>
</dbReference>
<sequence>MVSRRVHASNKTLARHKERNGSSATVKLLLPSNHTAKTSAPDHVRLFQKIHAAFEGLQDNEETDSCETAEPGMRR</sequence>
<feature type="compositionally biased region" description="Basic residues" evidence="1">
    <location>
        <begin position="1"/>
        <end position="18"/>
    </location>
</feature>
<gene>
    <name evidence="2" type="ORF">GUITHDRAFT_106756</name>
</gene>
<organism evidence="2">
    <name type="scientific">Guillardia theta (strain CCMP2712)</name>
    <name type="common">Cryptophyte</name>
    <dbReference type="NCBI Taxonomy" id="905079"/>
    <lineage>
        <taxon>Eukaryota</taxon>
        <taxon>Cryptophyceae</taxon>
        <taxon>Pyrenomonadales</taxon>
        <taxon>Geminigeraceae</taxon>
        <taxon>Guillardia</taxon>
    </lineage>
</organism>
<dbReference type="HOGENOM" id="CLU_2676307_0_0_1"/>
<dbReference type="Proteomes" id="UP000011087">
    <property type="component" value="Unassembled WGS sequence"/>
</dbReference>
<evidence type="ECO:0000313" key="4">
    <source>
        <dbReference type="Proteomes" id="UP000011087"/>
    </source>
</evidence>
<dbReference type="PaxDb" id="55529-EKX47306"/>
<proteinExistence type="predicted"/>
<reference evidence="4" key="2">
    <citation type="submission" date="2012-11" db="EMBL/GenBank/DDBJ databases">
        <authorList>
            <person name="Kuo A."/>
            <person name="Curtis B.A."/>
            <person name="Tanifuji G."/>
            <person name="Burki F."/>
            <person name="Gruber A."/>
            <person name="Irimia M."/>
            <person name="Maruyama S."/>
            <person name="Arias M.C."/>
            <person name="Ball S.G."/>
            <person name="Gile G.H."/>
            <person name="Hirakawa Y."/>
            <person name="Hopkins J.F."/>
            <person name="Rensing S.A."/>
            <person name="Schmutz J."/>
            <person name="Symeonidi A."/>
            <person name="Elias M."/>
            <person name="Eveleigh R.J."/>
            <person name="Herman E.K."/>
            <person name="Klute M.J."/>
            <person name="Nakayama T."/>
            <person name="Obornik M."/>
            <person name="Reyes-Prieto A."/>
            <person name="Armbrust E.V."/>
            <person name="Aves S.J."/>
            <person name="Beiko R.G."/>
            <person name="Coutinho P."/>
            <person name="Dacks J.B."/>
            <person name="Durnford D.G."/>
            <person name="Fast N.M."/>
            <person name="Green B.R."/>
            <person name="Grisdale C."/>
            <person name="Hempe F."/>
            <person name="Henrissat B."/>
            <person name="Hoppner M.P."/>
            <person name="Ishida K.-I."/>
            <person name="Kim E."/>
            <person name="Koreny L."/>
            <person name="Kroth P.G."/>
            <person name="Liu Y."/>
            <person name="Malik S.-B."/>
            <person name="Maier U.G."/>
            <person name="McRose D."/>
            <person name="Mock T."/>
            <person name="Neilson J.A."/>
            <person name="Onodera N.T."/>
            <person name="Poole A.M."/>
            <person name="Pritham E.J."/>
            <person name="Richards T.A."/>
            <person name="Rocap G."/>
            <person name="Roy S.W."/>
            <person name="Sarai C."/>
            <person name="Schaack S."/>
            <person name="Shirato S."/>
            <person name="Slamovits C.H."/>
            <person name="Spencer D.F."/>
            <person name="Suzuki S."/>
            <person name="Worden A.Z."/>
            <person name="Zauner S."/>
            <person name="Barry K."/>
            <person name="Bell C."/>
            <person name="Bharti A.K."/>
            <person name="Crow J.A."/>
            <person name="Grimwood J."/>
            <person name="Kramer R."/>
            <person name="Lindquist E."/>
            <person name="Lucas S."/>
            <person name="Salamov A."/>
            <person name="McFadden G.I."/>
            <person name="Lane C.E."/>
            <person name="Keeling P.J."/>
            <person name="Gray M.W."/>
            <person name="Grigoriev I.V."/>
            <person name="Archibald J.M."/>
        </authorList>
    </citation>
    <scope>NUCLEOTIDE SEQUENCE</scope>
    <source>
        <strain evidence="4">CCMP2712</strain>
    </source>
</reference>
<feature type="region of interest" description="Disordered" evidence="1">
    <location>
        <begin position="1"/>
        <end position="24"/>
    </location>
</feature>
<protein>
    <submittedName>
        <fullName evidence="2 3">Uncharacterized protein</fullName>
    </submittedName>
</protein>
<reference evidence="2 4" key="1">
    <citation type="journal article" date="2012" name="Nature">
        <title>Algal genomes reveal evolutionary mosaicism and the fate of nucleomorphs.</title>
        <authorList>
            <consortium name="DOE Joint Genome Institute"/>
            <person name="Curtis B.A."/>
            <person name="Tanifuji G."/>
            <person name="Burki F."/>
            <person name="Gruber A."/>
            <person name="Irimia M."/>
            <person name="Maruyama S."/>
            <person name="Arias M.C."/>
            <person name="Ball S.G."/>
            <person name="Gile G.H."/>
            <person name="Hirakawa Y."/>
            <person name="Hopkins J.F."/>
            <person name="Kuo A."/>
            <person name="Rensing S.A."/>
            <person name="Schmutz J."/>
            <person name="Symeonidi A."/>
            <person name="Elias M."/>
            <person name="Eveleigh R.J."/>
            <person name="Herman E.K."/>
            <person name="Klute M.J."/>
            <person name="Nakayama T."/>
            <person name="Obornik M."/>
            <person name="Reyes-Prieto A."/>
            <person name="Armbrust E.V."/>
            <person name="Aves S.J."/>
            <person name="Beiko R.G."/>
            <person name="Coutinho P."/>
            <person name="Dacks J.B."/>
            <person name="Durnford D.G."/>
            <person name="Fast N.M."/>
            <person name="Green B.R."/>
            <person name="Grisdale C.J."/>
            <person name="Hempel F."/>
            <person name="Henrissat B."/>
            <person name="Hoppner M.P."/>
            <person name="Ishida K."/>
            <person name="Kim E."/>
            <person name="Koreny L."/>
            <person name="Kroth P.G."/>
            <person name="Liu Y."/>
            <person name="Malik S.B."/>
            <person name="Maier U.G."/>
            <person name="McRose D."/>
            <person name="Mock T."/>
            <person name="Neilson J.A."/>
            <person name="Onodera N.T."/>
            <person name="Poole A.M."/>
            <person name="Pritham E.J."/>
            <person name="Richards T.A."/>
            <person name="Rocap G."/>
            <person name="Roy S.W."/>
            <person name="Sarai C."/>
            <person name="Schaack S."/>
            <person name="Shirato S."/>
            <person name="Slamovits C.H."/>
            <person name="Spencer D.F."/>
            <person name="Suzuki S."/>
            <person name="Worden A.Z."/>
            <person name="Zauner S."/>
            <person name="Barry K."/>
            <person name="Bell C."/>
            <person name="Bharti A.K."/>
            <person name="Crow J.A."/>
            <person name="Grimwood J."/>
            <person name="Kramer R."/>
            <person name="Lindquist E."/>
            <person name="Lucas S."/>
            <person name="Salamov A."/>
            <person name="McFadden G.I."/>
            <person name="Lane C.E."/>
            <person name="Keeling P.J."/>
            <person name="Gray M.W."/>
            <person name="Grigoriev I.V."/>
            <person name="Archibald J.M."/>
        </authorList>
    </citation>
    <scope>NUCLEOTIDE SEQUENCE</scope>
    <source>
        <strain evidence="2 4">CCMP2712</strain>
    </source>
</reference>
<dbReference type="EMBL" id="JH992990">
    <property type="protein sequence ID" value="EKX47306.1"/>
    <property type="molecule type" value="Genomic_DNA"/>
</dbReference>
<evidence type="ECO:0000313" key="2">
    <source>
        <dbReference type="EMBL" id="EKX47306.1"/>
    </source>
</evidence>
<evidence type="ECO:0000313" key="3">
    <source>
        <dbReference type="EnsemblProtists" id="EKX47306"/>
    </source>
</evidence>
<reference evidence="3" key="3">
    <citation type="submission" date="2016-03" db="UniProtKB">
        <authorList>
            <consortium name="EnsemblProtists"/>
        </authorList>
    </citation>
    <scope>IDENTIFICATION</scope>
</reference>
<dbReference type="GeneID" id="17304072"/>
<name>L1JFP6_GUITC</name>
<dbReference type="KEGG" id="gtt:GUITHDRAFT_106756"/>
<keyword evidence="4" id="KW-1185">Reference proteome</keyword>